<reference evidence="2 3" key="1">
    <citation type="submission" date="2023-10" db="EMBL/GenBank/DDBJ databases">
        <title>Genomes of two closely related lineages of the louse Polyplax serrata with different host specificities.</title>
        <authorList>
            <person name="Martinu J."/>
            <person name="Tarabai H."/>
            <person name="Stefka J."/>
            <person name="Hypsa V."/>
        </authorList>
    </citation>
    <scope>NUCLEOTIDE SEQUENCE [LARGE SCALE GENOMIC DNA]</scope>
    <source>
        <strain evidence="2">HR10_N</strain>
    </source>
</reference>
<keyword evidence="1" id="KW-0812">Transmembrane</keyword>
<organism evidence="2 3">
    <name type="scientific">Polyplax serrata</name>
    <name type="common">Common mouse louse</name>
    <dbReference type="NCBI Taxonomy" id="468196"/>
    <lineage>
        <taxon>Eukaryota</taxon>
        <taxon>Metazoa</taxon>
        <taxon>Ecdysozoa</taxon>
        <taxon>Arthropoda</taxon>
        <taxon>Hexapoda</taxon>
        <taxon>Insecta</taxon>
        <taxon>Pterygota</taxon>
        <taxon>Neoptera</taxon>
        <taxon>Paraneoptera</taxon>
        <taxon>Psocodea</taxon>
        <taxon>Troctomorpha</taxon>
        <taxon>Phthiraptera</taxon>
        <taxon>Anoplura</taxon>
        <taxon>Polyplacidae</taxon>
        <taxon>Polyplax</taxon>
    </lineage>
</organism>
<accession>A0AAN8NWQ8</accession>
<protein>
    <submittedName>
        <fullName evidence="2">Uncharacterized protein</fullName>
    </submittedName>
</protein>
<keyword evidence="1" id="KW-1133">Transmembrane helix</keyword>
<proteinExistence type="predicted"/>
<comment type="caution">
    <text evidence="2">The sequence shown here is derived from an EMBL/GenBank/DDBJ whole genome shotgun (WGS) entry which is preliminary data.</text>
</comment>
<gene>
    <name evidence="2" type="ORF">RUM43_005821</name>
</gene>
<evidence type="ECO:0000313" key="3">
    <source>
        <dbReference type="Proteomes" id="UP001372834"/>
    </source>
</evidence>
<dbReference type="EMBL" id="JAWJWE010000037">
    <property type="protein sequence ID" value="KAK6625522.1"/>
    <property type="molecule type" value="Genomic_DNA"/>
</dbReference>
<feature type="transmembrane region" description="Helical" evidence="1">
    <location>
        <begin position="98"/>
        <end position="117"/>
    </location>
</feature>
<sequence>MHCLPVCSVEQERCPGRLGRTPELLTAKAQVEETDEGHHLLDYKDLTRDRTVCGLLETKVCNGKRWPLVTTVFLVIAFSHCLSLISGDASKTISGFDYPTIAGWTTVIVLFVLQVPVESRNDRYFLVRDDWQYQGLAEIIRDNGRDKIKED</sequence>
<evidence type="ECO:0000313" key="2">
    <source>
        <dbReference type="EMBL" id="KAK6625522.1"/>
    </source>
</evidence>
<dbReference type="Proteomes" id="UP001372834">
    <property type="component" value="Unassembled WGS sequence"/>
</dbReference>
<dbReference type="AlphaFoldDB" id="A0AAN8NWQ8"/>
<keyword evidence="1" id="KW-0472">Membrane</keyword>
<evidence type="ECO:0000256" key="1">
    <source>
        <dbReference type="SAM" id="Phobius"/>
    </source>
</evidence>
<name>A0AAN8NWQ8_POLSC</name>
<feature type="transmembrane region" description="Helical" evidence="1">
    <location>
        <begin position="66"/>
        <end position="86"/>
    </location>
</feature>